<evidence type="ECO:0000313" key="9">
    <source>
        <dbReference type="PIR" id="S09388"/>
    </source>
</evidence>
<evidence type="ECO:0000256" key="6">
    <source>
        <dbReference type="RuleBase" id="RU003894"/>
    </source>
</evidence>
<feature type="domain" description="H15" evidence="8">
    <location>
        <begin position="35"/>
        <end position="109"/>
    </location>
</feature>
<proteinExistence type="inferred from homology"/>
<dbReference type="AlphaFoldDB" id="Q7M409"/>
<reference evidence="9" key="1">
    <citation type="journal article" date="1989" name="EMBO J.">
        <title>A stable alpha-helical element in the carboxy-terminal domain of free and chromatin-bound histone H1 from sea urchin sperm.</title>
        <authorList>
            <person name="Hill C.S."/>
            <person name="Martin S.R."/>
            <person name="Thomas J.O."/>
        </authorList>
    </citation>
    <scope>PROTEIN SEQUENCE</scope>
</reference>
<comment type="subcellular location">
    <subcellularLocation>
        <location evidence="2">Chromosome</location>
    </subcellularLocation>
    <subcellularLocation>
        <location evidence="1 6">Nucleus</location>
    </subcellularLocation>
</comment>
<dbReference type="SUPFAM" id="SSF46785">
    <property type="entry name" value="Winged helix' DNA-binding domain"/>
    <property type="match status" value="1"/>
</dbReference>
<dbReference type="PROSITE" id="PS51504">
    <property type="entry name" value="H15"/>
    <property type="match status" value="1"/>
</dbReference>
<dbReference type="GO" id="GO:0006334">
    <property type="term" value="P:nucleosome assembly"/>
    <property type="evidence" value="ECO:0007669"/>
    <property type="project" value="InterPro"/>
</dbReference>
<dbReference type="InterPro" id="IPR005819">
    <property type="entry name" value="H1/H5"/>
</dbReference>
<dbReference type="PRINTS" id="PR00624">
    <property type="entry name" value="HISTONEH5"/>
</dbReference>
<evidence type="ECO:0000256" key="3">
    <source>
        <dbReference type="ARBA" id="ARBA00022454"/>
    </source>
</evidence>
<dbReference type="InterPro" id="IPR005818">
    <property type="entry name" value="Histone_H1/H5_H15"/>
</dbReference>
<evidence type="ECO:0000256" key="2">
    <source>
        <dbReference type="ARBA" id="ARBA00004286"/>
    </source>
</evidence>
<dbReference type="GO" id="GO:0030527">
    <property type="term" value="F:structural constituent of chromatin"/>
    <property type="evidence" value="ECO:0007669"/>
    <property type="project" value="InterPro"/>
</dbReference>
<feature type="region of interest" description="Disordered" evidence="7">
    <location>
        <begin position="110"/>
        <end position="206"/>
    </location>
</feature>
<name>Q7M409_PARAN</name>
<dbReference type="Pfam" id="PF00538">
    <property type="entry name" value="Linker_histone"/>
    <property type="match status" value="1"/>
</dbReference>
<dbReference type="GO" id="GO:0003677">
    <property type="term" value="F:DNA binding"/>
    <property type="evidence" value="ECO:0007669"/>
    <property type="project" value="UniProtKB-KW"/>
</dbReference>
<sequence length="206" mass="21648">PGSPQKRAASPRKSPRKSPKKSPRKASASPRRAATHPPVIDMIQAAISAMKERKGSSVAKIKSYMAANYRVDMTMLGPHVRRALRNGVASGALKQVTGTGATGRFRVGAVAKPKKAKKTSAAAKAKKEKARARAAAKKAKAAAKRKAALAKKKAAAAKRKAATKAKKAKKPKKKTAAKKAKKPAAKKAKKPAKKSPKKAKKAAGKR</sequence>
<feature type="compositionally biased region" description="Basic residues" evidence="7">
    <location>
        <begin position="9"/>
        <end position="24"/>
    </location>
</feature>
<dbReference type="PIR" id="S09388">
    <property type="entry name" value="S09388"/>
</dbReference>
<keyword evidence="4 6" id="KW-0238">DNA-binding</keyword>
<evidence type="ECO:0000259" key="8">
    <source>
        <dbReference type="PROSITE" id="PS51504"/>
    </source>
</evidence>
<evidence type="ECO:0000256" key="7">
    <source>
        <dbReference type="SAM" id="MobiDB-lite"/>
    </source>
</evidence>
<dbReference type="Gene3D" id="1.10.10.10">
    <property type="entry name" value="Winged helix-like DNA-binding domain superfamily/Winged helix DNA-binding domain"/>
    <property type="match status" value="1"/>
</dbReference>
<dbReference type="GO" id="GO:0000786">
    <property type="term" value="C:nucleosome"/>
    <property type="evidence" value="ECO:0007669"/>
    <property type="project" value="InterPro"/>
</dbReference>
<protein>
    <submittedName>
        <fullName evidence="9">Histone H1</fullName>
    </submittedName>
</protein>
<dbReference type="InterPro" id="IPR036388">
    <property type="entry name" value="WH-like_DNA-bd_sf"/>
</dbReference>
<evidence type="ECO:0000256" key="5">
    <source>
        <dbReference type="ARBA" id="ARBA00023242"/>
    </source>
</evidence>
<dbReference type="CDD" id="cd00073">
    <property type="entry name" value="H15"/>
    <property type="match status" value="1"/>
</dbReference>
<organism evidence="9">
    <name type="scientific">Parechinus angulosus</name>
    <name type="common">Angulate sea urchin</name>
    <name type="synonym">Cidaris angulosus</name>
    <dbReference type="NCBI Taxonomy" id="7658"/>
    <lineage>
        <taxon>Eukaryota</taxon>
        <taxon>Metazoa</taxon>
        <taxon>Echinodermata</taxon>
        <taxon>Eleutherozoa</taxon>
        <taxon>Echinozoa</taxon>
        <taxon>Echinoidea</taxon>
        <taxon>Euechinoidea</taxon>
        <taxon>Echinacea</taxon>
        <taxon>Camarodonta</taxon>
        <taxon>Echinidea</taxon>
        <taxon>Echinidae</taxon>
        <taxon>Parechinus</taxon>
    </lineage>
</organism>
<accession>Q7M409</accession>
<dbReference type="InterPro" id="IPR036390">
    <property type="entry name" value="WH_DNA-bd_sf"/>
</dbReference>
<feature type="compositionally biased region" description="Basic residues" evidence="7">
    <location>
        <begin position="112"/>
        <end position="206"/>
    </location>
</feature>
<feature type="region of interest" description="Disordered" evidence="7">
    <location>
        <begin position="1"/>
        <end position="39"/>
    </location>
</feature>
<dbReference type="GO" id="GO:0005634">
    <property type="term" value="C:nucleus"/>
    <property type="evidence" value="ECO:0007669"/>
    <property type="project" value="UniProtKB-SubCell"/>
</dbReference>
<dbReference type="FunFam" id="1.10.10.10:FF:000140">
    <property type="entry name" value="Histone H1.0"/>
    <property type="match status" value="1"/>
</dbReference>
<keyword evidence="5 6" id="KW-0539">Nucleus</keyword>
<dbReference type="SMART" id="SM00526">
    <property type="entry name" value="H15"/>
    <property type="match status" value="1"/>
</dbReference>
<evidence type="ECO:0000256" key="4">
    <source>
        <dbReference type="ARBA" id="ARBA00023125"/>
    </source>
</evidence>
<evidence type="ECO:0000256" key="1">
    <source>
        <dbReference type="ARBA" id="ARBA00004123"/>
    </source>
</evidence>
<comment type="similarity">
    <text evidence="6">Belongs to the histone H1/H5 family.</text>
</comment>
<keyword evidence="3 6" id="KW-0158">Chromosome</keyword>